<name>A0A1L9QR18_9CYAN</name>
<keyword evidence="2" id="KW-0472">Membrane</keyword>
<feature type="coiled-coil region" evidence="1">
    <location>
        <begin position="78"/>
        <end position="287"/>
    </location>
</feature>
<evidence type="ECO:0000256" key="1">
    <source>
        <dbReference type="SAM" id="Coils"/>
    </source>
</evidence>
<keyword evidence="1" id="KW-0175">Coiled coil</keyword>
<dbReference type="Proteomes" id="UP000183940">
    <property type="component" value="Unassembled WGS sequence"/>
</dbReference>
<evidence type="ECO:0008006" key="5">
    <source>
        <dbReference type="Google" id="ProtNLM"/>
    </source>
</evidence>
<dbReference type="Gene3D" id="1.10.287.1490">
    <property type="match status" value="1"/>
</dbReference>
<reference evidence="3" key="1">
    <citation type="submission" date="2016-10" db="EMBL/GenBank/DDBJ databases">
        <title>CRISPR-Cas defence system in Roseofilum reptotaenium: evidence of a bacteriophage-cyanobacterium arms race in the coral black band disease.</title>
        <authorList>
            <person name="Buerger P."/>
            <person name="Wood-Charlson E.M."/>
            <person name="Weynberg K.D."/>
            <person name="Willis B."/>
            <person name="Van Oppen M.J."/>
        </authorList>
    </citation>
    <scope>NUCLEOTIDE SEQUENCE [LARGE SCALE GENOMIC DNA]</scope>
    <source>
        <strain evidence="3">AO1-A</strain>
    </source>
</reference>
<dbReference type="STRING" id="1925591.BI308_13130"/>
<comment type="caution">
    <text evidence="3">The sequence shown here is derived from an EMBL/GenBank/DDBJ whole genome shotgun (WGS) entry which is preliminary data.</text>
</comment>
<organism evidence="3 4">
    <name type="scientific">Roseofilum reptotaenium AO1-A</name>
    <dbReference type="NCBI Taxonomy" id="1925591"/>
    <lineage>
        <taxon>Bacteria</taxon>
        <taxon>Bacillati</taxon>
        <taxon>Cyanobacteriota</taxon>
        <taxon>Cyanophyceae</taxon>
        <taxon>Desertifilales</taxon>
        <taxon>Desertifilaceae</taxon>
        <taxon>Roseofilum</taxon>
    </lineage>
</organism>
<evidence type="ECO:0000256" key="2">
    <source>
        <dbReference type="SAM" id="Phobius"/>
    </source>
</evidence>
<keyword evidence="2" id="KW-1133">Transmembrane helix</keyword>
<dbReference type="PANTHER" id="PTHR23159:SF31">
    <property type="entry name" value="CENTROSOME-ASSOCIATED PROTEIN CEP250 ISOFORM X1"/>
    <property type="match status" value="1"/>
</dbReference>
<keyword evidence="2" id="KW-0812">Transmembrane</keyword>
<accession>A0A1L9QR18</accession>
<dbReference type="SUPFAM" id="SSF57997">
    <property type="entry name" value="Tropomyosin"/>
    <property type="match status" value="1"/>
</dbReference>
<dbReference type="Pfam" id="PF11283">
    <property type="entry name" value="DUF3084"/>
    <property type="match status" value="1"/>
</dbReference>
<proteinExistence type="predicted"/>
<feature type="transmembrane region" description="Helical" evidence="2">
    <location>
        <begin position="43"/>
        <end position="66"/>
    </location>
</feature>
<evidence type="ECO:0000313" key="4">
    <source>
        <dbReference type="Proteomes" id="UP000183940"/>
    </source>
</evidence>
<evidence type="ECO:0000313" key="3">
    <source>
        <dbReference type="EMBL" id="OJJ25128.1"/>
    </source>
</evidence>
<protein>
    <recommendedName>
        <fullName evidence="5">DUF3084 domain-containing protein</fullName>
    </recommendedName>
</protein>
<gene>
    <name evidence="3" type="ORF">BI308_13130</name>
</gene>
<dbReference type="InterPro" id="IPR021435">
    <property type="entry name" value="DUF3084"/>
</dbReference>
<dbReference type="AlphaFoldDB" id="A0A1L9QR18"/>
<keyword evidence="4" id="KW-1185">Reference proteome</keyword>
<dbReference type="PANTHER" id="PTHR23159">
    <property type="entry name" value="CENTROSOMAL PROTEIN 2"/>
    <property type="match status" value="1"/>
</dbReference>
<sequence>MTIGIILIVSILFLGGLLATLGDRLGTKVGKARLSLFNLRPRQTAILVTIVTGTLISGSTLGILFAMSQPLRRGIFEYDETQRKLRQARRDLQSTEAQKAQIEIDLAQARAERELVEQNLDNLNASLQTVITQKLATEDNLKKTQAQLKEVQNNFEQTQGQLRDIQDNFEQTQGQLQEIMGKFQLAQDRLQKVTVQTETLRSELEQLREERQELIRQRDEVRSQIAQRDAEIADRNELIAERDREIENQNKEIQDRNQVIEEREVRLKELEKQQKYLERQVRIFEQYYQDYQDLRQGNLALLRGQILASAVLEVLEDRGSVQAVNRLLEIANQFAREQVKPGTGELNEQVIQVTPEQVERLQEQISDGQEYVVRLLSAGNYIRGESNVEFFADVALNQVVFEAGEVIATGIANGATMSEEELLEQIGILIESCRFRARRGGILESRLQVGDGSPETLIDFVQKIQENATRITIQAIASETTYTAGPLRIDLVAFADNEEVFRTSSPASP</sequence>
<dbReference type="EMBL" id="MLAW01000021">
    <property type="protein sequence ID" value="OJJ25128.1"/>
    <property type="molecule type" value="Genomic_DNA"/>
</dbReference>